<evidence type="ECO:0000256" key="1">
    <source>
        <dbReference type="SAM" id="MobiDB-lite"/>
    </source>
</evidence>
<reference evidence="2" key="2">
    <citation type="submission" date="2020-09" db="EMBL/GenBank/DDBJ databases">
        <authorList>
            <person name="Sun Q."/>
            <person name="Sedlacek I."/>
        </authorList>
    </citation>
    <scope>NUCLEOTIDE SEQUENCE</scope>
    <source>
        <strain evidence="2">CCM 7684</strain>
    </source>
</reference>
<reference evidence="2" key="1">
    <citation type="journal article" date="2014" name="Int. J. Syst. Evol. Microbiol.">
        <title>Complete genome sequence of Corynebacterium casei LMG S-19264T (=DSM 44701T), isolated from a smear-ripened cheese.</title>
        <authorList>
            <consortium name="US DOE Joint Genome Institute (JGI-PGF)"/>
            <person name="Walter F."/>
            <person name="Albersmeier A."/>
            <person name="Kalinowski J."/>
            <person name="Ruckert C."/>
        </authorList>
    </citation>
    <scope>NUCLEOTIDE SEQUENCE</scope>
    <source>
        <strain evidence="2">CCM 7684</strain>
    </source>
</reference>
<keyword evidence="3" id="KW-1185">Reference proteome</keyword>
<evidence type="ECO:0000313" key="3">
    <source>
        <dbReference type="Proteomes" id="UP000602745"/>
    </source>
</evidence>
<name>A0A8J2YIQ1_9RHOB</name>
<dbReference type="EMBL" id="BMCP01000002">
    <property type="protein sequence ID" value="GGE44923.1"/>
    <property type="molecule type" value="Genomic_DNA"/>
</dbReference>
<evidence type="ECO:0000313" key="2">
    <source>
        <dbReference type="EMBL" id="GGE44923.1"/>
    </source>
</evidence>
<comment type="caution">
    <text evidence="2">The sequence shown here is derived from an EMBL/GenBank/DDBJ whole genome shotgun (WGS) entry which is preliminary data.</text>
</comment>
<protein>
    <submittedName>
        <fullName evidence="2">Uncharacterized protein</fullName>
    </submittedName>
</protein>
<gene>
    <name evidence="2" type="ORF">GCM10007276_22580</name>
</gene>
<organism evidence="2 3">
    <name type="scientific">Agaricicola taiwanensis</name>
    <dbReference type="NCBI Taxonomy" id="591372"/>
    <lineage>
        <taxon>Bacteria</taxon>
        <taxon>Pseudomonadati</taxon>
        <taxon>Pseudomonadota</taxon>
        <taxon>Alphaproteobacteria</taxon>
        <taxon>Rhodobacterales</taxon>
        <taxon>Paracoccaceae</taxon>
        <taxon>Agaricicola</taxon>
    </lineage>
</organism>
<feature type="region of interest" description="Disordered" evidence="1">
    <location>
        <begin position="42"/>
        <end position="61"/>
    </location>
</feature>
<dbReference type="Proteomes" id="UP000602745">
    <property type="component" value="Unassembled WGS sequence"/>
</dbReference>
<accession>A0A8J2YIQ1</accession>
<dbReference type="AlphaFoldDB" id="A0A8J2YIQ1"/>
<dbReference type="RefSeq" id="WP_188409833.1">
    <property type="nucleotide sequence ID" value="NZ_BMCP01000002.1"/>
</dbReference>
<sequence length="61" mass="6193">MRNSILAGIAIVALALGLGAIVTASFESPRASYGLNVVDEGRASSESGLPFAQDVSDTAVR</sequence>
<proteinExistence type="predicted"/>